<dbReference type="EMBL" id="JFZV01000006">
    <property type="protein sequence ID" value="KDN14659.1"/>
    <property type="molecule type" value="Genomic_DNA"/>
</dbReference>
<reference evidence="10 11" key="1">
    <citation type="submission" date="2014-03" db="EMBL/GenBank/DDBJ databases">
        <title>The genomes of two eusocial bee gut symbionts.</title>
        <authorList>
            <person name="Kwong W.K."/>
            <person name="Engel P."/>
            <person name="Koch H."/>
            <person name="Moran N.A."/>
        </authorList>
    </citation>
    <scope>NUCLEOTIDE SEQUENCE [LARGE SCALE GENOMIC DNA]</scope>
    <source>
        <strain evidence="11">wkB29</strain>
    </source>
</reference>
<feature type="transmembrane region" description="Helical" evidence="8">
    <location>
        <begin position="242"/>
        <end position="263"/>
    </location>
</feature>
<organism evidence="10 11">
    <name type="scientific">Snodgrassella communis</name>
    <dbReference type="NCBI Taxonomy" id="2946699"/>
    <lineage>
        <taxon>Bacteria</taxon>
        <taxon>Pseudomonadati</taxon>
        <taxon>Pseudomonadota</taxon>
        <taxon>Betaproteobacteria</taxon>
        <taxon>Neisseriales</taxon>
        <taxon>Neisseriaceae</taxon>
        <taxon>Snodgrassella</taxon>
    </lineage>
</organism>
<dbReference type="AlphaFoldDB" id="A0A836MQ52"/>
<evidence type="ECO:0000259" key="9">
    <source>
        <dbReference type="PROSITE" id="PS50928"/>
    </source>
</evidence>
<feature type="transmembrane region" description="Helical" evidence="8">
    <location>
        <begin position="100"/>
        <end position="124"/>
    </location>
</feature>
<keyword evidence="3" id="KW-1003">Cell membrane</keyword>
<gene>
    <name evidence="10" type="ORF">SALWKB29_1449</name>
</gene>
<evidence type="ECO:0000256" key="7">
    <source>
        <dbReference type="ARBA" id="ARBA00023136"/>
    </source>
</evidence>
<feature type="domain" description="ABC transmembrane type-1" evidence="9">
    <location>
        <begin position="63"/>
        <end position="253"/>
    </location>
</feature>
<dbReference type="Proteomes" id="UP000027170">
    <property type="component" value="Unassembled WGS sequence"/>
</dbReference>
<keyword evidence="4" id="KW-0997">Cell inner membrane</keyword>
<protein>
    <submittedName>
        <fullName evidence="10">Thiamin ABC transporter, transmembrane component</fullName>
    </submittedName>
</protein>
<sequence>MKVNGIKANAGGMAQKVLLGMLLLLPLLFLLAVVLLPLWTMLQQTDADSFRMVWQDEYLRRLLGWTTRQAAISSGLTLLLGVPVAWVVTRLQFAGRSWVLRLLMLPFVMPTLVAGMGILALFGAQGLLWRGWEETPWLLLYGNVFFNLPVMVRAAYQGLCQVPATRLYAAQTLGAGVWQRFVYVELPQMLPWLAGGMCMVFLYCFSGFGLALLLGGQRYITLEVQIYQLIAYELDMAQAGVLVLWTLATTFLAGVVYACLSKYTAQTAVVQMRPPQKPTARQKLALLLALLLLLGCCVLPLLAVGWRAGLAGSSWLVLLESTTWQAFWNTLRFTAMAMVLALLLGCTHAALARRLVWLRTLTFLPFMVSPVCVSFGLLLCYPDWAASLSMLVCAYALLAYPFITKDVLAAWDSLPRSYTQVARTLGASRIQVLLYVILPLLRPAIQRGLALAAATCVGEFAATLFLSRPEWQTLTTLIYHYLSTAGRDNYDRAMVLTLLLMLLAMLIFAMLEWGRDRKEQRIC</sequence>
<evidence type="ECO:0000313" key="11">
    <source>
        <dbReference type="Proteomes" id="UP000027170"/>
    </source>
</evidence>
<evidence type="ECO:0000256" key="2">
    <source>
        <dbReference type="ARBA" id="ARBA00022448"/>
    </source>
</evidence>
<proteinExistence type="inferred from homology"/>
<dbReference type="PANTHER" id="PTHR43357:SF4">
    <property type="entry name" value="INNER MEMBRANE ABC TRANSPORTER PERMEASE PROTEIN YDCV"/>
    <property type="match status" value="1"/>
</dbReference>
<dbReference type="Pfam" id="PF00528">
    <property type="entry name" value="BPD_transp_1"/>
    <property type="match status" value="2"/>
</dbReference>
<comment type="caution">
    <text evidence="10">The sequence shown here is derived from an EMBL/GenBank/DDBJ whole genome shotgun (WGS) entry which is preliminary data.</text>
</comment>
<feature type="transmembrane region" description="Helical" evidence="8">
    <location>
        <begin position="326"/>
        <end position="344"/>
    </location>
</feature>
<dbReference type="Gene3D" id="1.10.3720.10">
    <property type="entry name" value="MetI-like"/>
    <property type="match status" value="2"/>
</dbReference>
<dbReference type="PROSITE" id="PS50928">
    <property type="entry name" value="ABC_TM1"/>
    <property type="match status" value="2"/>
</dbReference>
<evidence type="ECO:0000256" key="6">
    <source>
        <dbReference type="ARBA" id="ARBA00022989"/>
    </source>
</evidence>
<feature type="domain" description="ABC transmembrane type-1" evidence="9">
    <location>
        <begin position="327"/>
        <end position="511"/>
    </location>
</feature>
<evidence type="ECO:0000256" key="4">
    <source>
        <dbReference type="ARBA" id="ARBA00022519"/>
    </source>
</evidence>
<name>A0A836MQ52_9NEIS</name>
<feature type="transmembrane region" description="Helical" evidence="8">
    <location>
        <begin position="356"/>
        <end position="378"/>
    </location>
</feature>
<keyword evidence="2 8" id="KW-0813">Transport</keyword>
<dbReference type="PANTHER" id="PTHR43357">
    <property type="entry name" value="INNER MEMBRANE ABC TRANSPORTER PERMEASE PROTEIN YDCV"/>
    <property type="match status" value="1"/>
</dbReference>
<dbReference type="InterPro" id="IPR000515">
    <property type="entry name" value="MetI-like"/>
</dbReference>
<comment type="similarity">
    <text evidence="8">Belongs to the binding-protein-dependent transport system permease family.</text>
</comment>
<feature type="transmembrane region" description="Helical" evidence="8">
    <location>
        <begin position="384"/>
        <end position="403"/>
    </location>
</feature>
<comment type="subcellular location">
    <subcellularLocation>
        <location evidence="1">Cell inner membrane</location>
        <topology evidence="1">Multi-pass membrane protein</topology>
    </subcellularLocation>
    <subcellularLocation>
        <location evidence="8">Cell membrane</location>
        <topology evidence="8">Multi-pass membrane protein</topology>
    </subcellularLocation>
</comment>
<evidence type="ECO:0000256" key="5">
    <source>
        <dbReference type="ARBA" id="ARBA00022692"/>
    </source>
</evidence>
<keyword evidence="11" id="KW-1185">Reference proteome</keyword>
<feature type="transmembrane region" description="Helical" evidence="8">
    <location>
        <begin position="493"/>
        <end position="511"/>
    </location>
</feature>
<dbReference type="InterPro" id="IPR035906">
    <property type="entry name" value="MetI-like_sf"/>
</dbReference>
<evidence type="ECO:0000256" key="3">
    <source>
        <dbReference type="ARBA" id="ARBA00022475"/>
    </source>
</evidence>
<dbReference type="CDD" id="cd06261">
    <property type="entry name" value="TM_PBP2"/>
    <property type="match status" value="2"/>
</dbReference>
<feature type="transmembrane region" description="Helical" evidence="8">
    <location>
        <begin position="136"/>
        <end position="156"/>
    </location>
</feature>
<dbReference type="SUPFAM" id="SSF161098">
    <property type="entry name" value="MetI-like"/>
    <property type="match status" value="2"/>
</dbReference>
<evidence type="ECO:0000256" key="1">
    <source>
        <dbReference type="ARBA" id="ARBA00004429"/>
    </source>
</evidence>
<dbReference type="GO" id="GO:0005886">
    <property type="term" value="C:plasma membrane"/>
    <property type="evidence" value="ECO:0007669"/>
    <property type="project" value="UniProtKB-SubCell"/>
</dbReference>
<keyword evidence="7 8" id="KW-0472">Membrane</keyword>
<accession>A0A836MQ52</accession>
<evidence type="ECO:0000313" key="10">
    <source>
        <dbReference type="EMBL" id="KDN14659.1"/>
    </source>
</evidence>
<keyword evidence="6 8" id="KW-1133">Transmembrane helix</keyword>
<feature type="transmembrane region" description="Helical" evidence="8">
    <location>
        <begin position="71"/>
        <end position="88"/>
    </location>
</feature>
<feature type="transmembrane region" description="Helical" evidence="8">
    <location>
        <begin position="284"/>
        <end position="306"/>
    </location>
</feature>
<dbReference type="GO" id="GO:0055085">
    <property type="term" value="P:transmembrane transport"/>
    <property type="evidence" value="ECO:0007669"/>
    <property type="project" value="InterPro"/>
</dbReference>
<evidence type="ECO:0000256" key="8">
    <source>
        <dbReference type="RuleBase" id="RU363032"/>
    </source>
</evidence>
<feature type="transmembrane region" description="Helical" evidence="8">
    <location>
        <begin position="190"/>
        <end position="214"/>
    </location>
</feature>
<keyword evidence="5 8" id="KW-0812">Transmembrane</keyword>
<feature type="transmembrane region" description="Helical" evidence="8">
    <location>
        <begin position="448"/>
        <end position="467"/>
    </location>
</feature>